<sequence>MVKDKRRLHRQFEALARAMPVTRPVTERLLKDGMRIIRLPAAFLLILGGCFSFLPVLGIWMLPLGVMLLAVDVPLIRPTVANNSIRSRRRLSVFWRERIRRRRRLAADRRQREQD</sequence>
<organism evidence="2 3">
    <name type="scientific">Amaricoccus macauensis</name>
    <dbReference type="NCBI Taxonomy" id="57001"/>
    <lineage>
        <taxon>Bacteria</taxon>
        <taxon>Pseudomonadati</taxon>
        <taxon>Pseudomonadota</taxon>
        <taxon>Alphaproteobacteria</taxon>
        <taxon>Rhodobacterales</taxon>
        <taxon>Paracoccaceae</taxon>
        <taxon>Amaricoccus</taxon>
    </lineage>
</organism>
<evidence type="ECO:0000313" key="2">
    <source>
        <dbReference type="EMBL" id="MBB5220853.1"/>
    </source>
</evidence>
<dbReference type="EMBL" id="JACHFM010000001">
    <property type="protein sequence ID" value="MBB5220853.1"/>
    <property type="molecule type" value="Genomic_DNA"/>
</dbReference>
<dbReference type="Proteomes" id="UP000549457">
    <property type="component" value="Unassembled WGS sequence"/>
</dbReference>
<proteinExistence type="predicted"/>
<gene>
    <name evidence="2" type="ORF">HNP73_000774</name>
</gene>
<keyword evidence="1" id="KW-0472">Membrane</keyword>
<comment type="caution">
    <text evidence="2">The sequence shown here is derived from an EMBL/GenBank/DDBJ whole genome shotgun (WGS) entry which is preliminary data.</text>
</comment>
<reference evidence="2 3" key="1">
    <citation type="submission" date="2020-08" db="EMBL/GenBank/DDBJ databases">
        <title>Genomic Encyclopedia of Type Strains, Phase IV (KMG-IV): sequencing the most valuable type-strain genomes for metagenomic binning, comparative biology and taxonomic classification.</title>
        <authorList>
            <person name="Goeker M."/>
        </authorList>
    </citation>
    <scope>NUCLEOTIDE SEQUENCE [LARGE SCALE GENOMIC DNA]</scope>
    <source>
        <strain evidence="2 3">DSM 101730</strain>
    </source>
</reference>
<dbReference type="AlphaFoldDB" id="A0A840SN58"/>
<feature type="transmembrane region" description="Helical" evidence="1">
    <location>
        <begin position="36"/>
        <end position="54"/>
    </location>
</feature>
<keyword evidence="1" id="KW-0812">Transmembrane</keyword>
<protein>
    <recommendedName>
        <fullName evidence="4">Tryptophan synthase subunit beta</fullName>
    </recommendedName>
</protein>
<keyword evidence="3" id="KW-1185">Reference proteome</keyword>
<accession>A0A840SN58</accession>
<keyword evidence="1" id="KW-1133">Transmembrane helix</keyword>
<evidence type="ECO:0000313" key="3">
    <source>
        <dbReference type="Proteomes" id="UP000549457"/>
    </source>
</evidence>
<name>A0A840SN58_9RHOB</name>
<evidence type="ECO:0000256" key="1">
    <source>
        <dbReference type="SAM" id="Phobius"/>
    </source>
</evidence>
<evidence type="ECO:0008006" key="4">
    <source>
        <dbReference type="Google" id="ProtNLM"/>
    </source>
</evidence>